<gene>
    <name evidence="12 13" type="primary">crcB</name>
    <name evidence="12" type="synonym">fluC</name>
    <name evidence="13" type="ORF">NLF92_00550</name>
</gene>
<evidence type="ECO:0000256" key="6">
    <source>
        <dbReference type="ARBA" id="ARBA00023053"/>
    </source>
</evidence>
<dbReference type="GO" id="GO:0005886">
    <property type="term" value="C:plasma membrane"/>
    <property type="evidence" value="ECO:0007669"/>
    <property type="project" value="UniProtKB-SubCell"/>
</dbReference>
<keyword evidence="5 12" id="KW-1133">Transmembrane helix</keyword>
<comment type="subcellular location">
    <subcellularLocation>
        <location evidence="1 12">Cell membrane</location>
        <topology evidence="1 12">Multi-pass membrane protein</topology>
    </subcellularLocation>
</comment>
<feature type="transmembrane region" description="Helical" evidence="12">
    <location>
        <begin position="33"/>
        <end position="56"/>
    </location>
</feature>
<dbReference type="HAMAP" id="MF_00454">
    <property type="entry name" value="FluC"/>
    <property type="match status" value="1"/>
</dbReference>
<evidence type="ECO:0000256" key="3">
    <source>
        <dbReference type="ARBA" id="ARBA00022519"/>
    </source>
</evidence>
<evidence type="ECO:0000256" key="4">
    <source>
        <dbReference type="ARBA" id="ARBA00022692"/>
    </source>
</evidence>
<comment type="similarity">
    <text evidence="10 12">Belongs to the fluoride channel Fluc/FEX (TC 1.A.43) family.</text>
</comment>
<keyword evidence="9 12" id="KW-0407">Ion channel</keyword>
<evidence type="ECO:0000256" key="10">
    <source>
        <dbReference type="ARBA" id="ARBA00035120"/>
    </source>
</evidence>
<dbReference type="PANTHER" id="PTHR28259:SF1">
    <property type="entry name" value="FLUORIDE EXPORT PROTEIN 1-RELATED"/>
    <property type="match status" value="1"/>
</dbReference>
<sequence length="123" mass="13418">MIYLFIGLGGALGACLRYFLVQQSIILFGKDFPYGVLIVNVVGAICIGSILGYLENYTGEHAEFIRQFLVIGLLGALTTFSTFSFDTVALLQIGEWTKAILNIGTNVILCTACTWLAFSFFKG</sequence>
<evidence type="ECO:0000256" key="12">
    <source>
        <dbReference type="HAMAP-Rule" id="MF_00454"/>
    </source>
</evidence>
<dbReference type="Pfam" id="PF02537">
    <property type="entry name" value="CRCB"/>
    <property type="match status" value="1"/>
</dbReference>
<keyword evidence="7 12" id="KW-0406">Ion transport</keyword>
<feature type="binding site" evidence="12">
    <location>
        <position position="78"/>
    </location>
    <ligand>
        <name>Na(+)</name>
        <dbReference type="ChEBI" id="CHEBI:29101"/>
        <note>structural</note>
    </ligand>
</feature>
<reference evidence="13" key="1">
    <citation type="submission" date="2022-07" db="EMBL/GenBank/DDBJ databases">
        <title>Characterization of the Novel Bacterium Alteromonas immobilis LMIT006 and Alteromonas gregis LMIT007.</title>
        <authorList>
            <person name="Lin X."/>
        </authorList>
    </citation>
    <scope>NUCLEOTIDE SEQUENCE</scope>
    <source>
        <strain evidence="13">LMIT007</strain>
    </source>
</reference>
<name>A0AA42BNH8_9ALTE</name>
<evidence type="ECO:0000256" key="7">
    <source>
        <dbReference type="ARBA" id="ARBA00023065"/>
    </source>
</evidence>
<keyword evidence="6 12" id="KW-0915">Sodium</keyword>
<dbReference type="GO" id="GO:0062054">
    <property type="term" value="F:fluoride channel activity"/>
    <property type="evidence" value="ECO:0007669"/>
    <property type="project" value="UniProtKB-UniRule"/>
</dbReference>
<comment type="function">
    <text evidence="12">Fluoride-specific ion channel. Important for reducing fluoride concentration in the cell, thus reducing its toxicity.</text>
</comment>
<keyword evidence="12" id="KW-0479">Metal-binding</keyword>
<evidence type="ECO:0000256" key="1">
    <source>
        <dbReference type="ARBA" id="ARBA00004651"/>
    </source>
</evidence>
<keyword evidence="4 12" id="KW-0812">Transmembrane</keyword>
<evidence type="ECO:0000256" key="8">
    <source>
        <dbReference type="ARBA" id="ARBA00023136"/>
    </source>
</evidence>
<accession>A0AA42BNH8</accession>
<proteinExistence type="inferred from homology"/>
<dbReference type="NCBIfam" id="TIGR00494">
    <property type="entry name" value="crcB"/>
    <property type="match status" value="1"/>
</dbReference>
<evidence type="ECO:0000313" key="13">
    <source>
        <dbReference type="EMBL" id="MCP3427436.1"/>
    </source>
</evidence>
<dbReference type="RefSeq" id="WP_254097784.1">
    <property type="nucleotide sequence ID" value="NZ_JANATA010000001.1"/>
</dbReference>
<comment type="catalytic activity">
    <reaction evidence="11">
        <text>fluoride(in) = fluoride(out)</text>
        <dbReference type="Rhea" id="RHEA:76159"/>
        <dbReference type="ChEBI" id="CHEBI:17051"/>
    </reaction>
    <physiologicalReaction direction="left-to-right" evidence="11">
        <dbReference type="Rhea" id="RHEA:76160"/>
    </physiologicalReaction>
</comment>
<evidence type="ECO:0000256" key="9">
    <source>
        <dbReference type="ARBA" id="ARBA00023303"/>
    </source>
</evidence>
<comment type="caution">
    <text evidence="13">The sequence shown here is derived from an EMBL/GenBank/DDBJ whole genome shotgun (WGS) entry which is preliminary data.</text>
</comment>
<dbReference type="PANTHER" id="PTHR28259">
    <property type="entry name" value="FLUORIDE EXPORT PROTEIN 1-RELATED"/>
    <property type="match status" value="1"/>
</dbReference>
<dbReference type="InterPro" id="IPR003691">
    <property type="entry name" value="FluC"/>
</dbReference>
<keyword evidence="8 12" id="KW-0472">Membrane</keyword>
<dbReference type="EMBL" id="JANATA010000001">
    <property type="protein sequence ID" value="MCP3427436.1"/>
    <property type="molecule type" value="Genomic_DNA"/>
</dbReference>
<organism evidence="13 14">
    <name type="scientific">Opacimonas viscosa</name>
    <dbReference type="NCBI Taxonomy" id="2961944"/>
    <lineage>
        <taxon>Bacteria</taxon>
        <taxon>Pseudomonadati</taxon>
        <taxon>Pseudomonadota</taxon>
        <taxon>Gammaproteobacteria</taxon>
        <taxon>Alteromonadales</taxon>
        <taxon>Alteromonadaceae</taxon>
        <taxon>Opacimonas</taxon>
    </lineage>
</organism>
<dbReference type="GO" id="GO:0046872">
    <property type="term" value="F:metal ion binding"/>
    <property type="evidence" value="ECO:0007669"/>
    <property type="project" value="UniProtKB-KW"/>
</dbReference>
<evidence type="ECO:0000256" key="2">
    <source>
        <dbReference type="ARBA" id="ARBA00022475"/>
    </source>
</evidence>
<keyword evidence="14" id="KW-1185">Reference proteome</keyword>
<dbReference type="AlphaFoldDB" id="A0AA42BNH8"/>
<dbReference type="GO" id="GO:0140114">
    <property type="term" value="P:cellular detoxification of fluoride"/>
    <property type="evidence" value="ECO:0007669"/>
    <property type="project" value="UniProtKB-UniRule"/>
</dbReference>
<dbReference type="Proteomes" id="UP001165413">
    <property type="component" value="Unassembled WGS sequence"/>
</dbReference>
<protein>
    <recommendedName>
        <fullName evidence="12">Fluoride-specific ion channel FluC</fullName>
    </recommendedName>
</protein>
<evidence type="ECO:0000256" key="11">
    <source>
        <dbReference type="ARBA" id="ARBA00035585"/>
    </source>
</evidence>
<keyword evidence="2 12" id="KW-1003">Cell membrane</keyword>
<evidence type="ECO:0000313" key="14">
    <source>
        <dbReference type="Proteomes" id="UP001165413"/>
    </source>
</evidence>
<feature type="transmembrane region" description="Helical" evidence="12">
    <location>
        <begin position="68"/>
        <end position="93"/>
    </location>
</feature>
<evidence type="ECO:0000256" key="5">
    <source>
        <dbReference type="ARBA" id="ARBA00022989"/>
    </source>
</evidence>
<feature type="binding site" evidence="12">
    <location>
        <position position="75"/>
    </location>
    <ligand>
        <name>Na(+)</name>
        <dbReference type="ChEBI" id="CHEBI:29101"/>
        <note>structural</note>
    </ligand>
</feature>
<feature type="transmembrane region" description="Helical" evidence="12">
    <location>
        <begin position="99"/>
        <end position="121"/>
    </location>
</feature>
<keyword evidence="3" id="KW-0997">Cell inner membrane</keyword>
<keyword evidence="12" id="KW-0813">Transport</keyword>
<comment type="activity regulation">
    <text evidence="12">Na(+) is not transported, but it plays an essential structural role and its presence is essential for fluoride channel function.</text>
</comment>